<accession>A0ABY9DMD5</accession>
<evidence type="ECO:0000313" key="1">
    <source>
        <dbReference type="EMBL" id="WKA08888.1"/>
    </source>
</evidence>
<gene>
    <name evidence="1" type="ORF">VitviT2T_026572</name>
</gene>
<reference evidence="1 2" key="1">
    <citation type="journal article" date="2023" name="Hortic Res">
        <title>The complete reference genome for grapevine (Vitis vinifera L.) genetics and breeding.</title>
        <authorList>
            <person name="Shi X."/>
            <person name="Cao S."/>
            <person name="Wang X."/>
            <person name="Huang S."/>
            <person name="Wang Y."/>
            <person name="Liu Z."/>
            <person name="Liu W."/>
            <person name="Leng X."/>
            <person name="Peng Y."/>
            <person name="Wang N."/>
            <person name="Wang Y."/>
            <person name="Ma Z."/>
            <person name="Xu X."/>
            <person name="Zhang F."/>
            <person name="Xue H."/>
            <person name="Zhong H."/>
            <person name="Wang Y."/>
            <person name="Zhang K."/>
            <person name="Velt A."/>
            <person name="Avia K."/>
            <person name="Holtgrawe D."/>
            <person name="Grimplet J."/>
            <person name="Matus J.T."/>
            <person name="Ware D."/>
            <person name="Wu X."/>
            <person name="Wang H."/>
            <person name="Liu C."/>
            <person name="Fang Y."/>
            <person name="Rustenholz C."/>
            <person name="Cheng Z."/>
            <person name="Xiao H."/>
            <person name="Zhou Y."/>
        </authorList>
    </citation>
    <scope>NUCLEOTIDE SEQUENCE [LARGE SCALE GENOMIC DNA]</scope>
    <source>
        <strain evidence="2">cv. Pinot noir / PN40024</strain>
        <tissue evidence="1">Leaf</tissue>
    </source>
</reference>
<protein>
    <submittedName>
        <fullName evidence="1">Uncharacterized protein</fullName>
    </submittedName>
</protein>
<dbReference type="Proteomes" id="UP001227230">
    <property type="component" value="Chromosome 17"/>
</dbReference>
<name>A0ABY9DMD5_VITVI</name>
<keyword evidence="2" id="KW-1185">Reference proteome</keyword>
<sequence>MCFFAVIIRNDAIEDEICLHSLGITFVFILVHSLIRKEKDAENANCGDSDNKNSGIPWVLLGGCPTSLHHEEEDTKT</sequence>
<dbReference type="EMBL" id="CP126664">
    <property type="protein sequence ID" value="WKA08888.1"/>
    <property type="molecule type" value="Genomic_DNA"/>
</dbReference>
<evidence type="ECO:0000313" key="2">
    <source>
        <dbReference type="Proteomes" id="UP001227230"/>
    </source>
</evidence>
<organism evidence="1 2">
    <name type="scientific">Vitis vinifera</name>
    <name type="common">Grape</name>
    <dbReference type="NCBI Taxonomy" id="29760"/>
    <lineage>
        <taxon>Eukaryota</taxon>
        <taxon>Viridiplantae</taxon>
        <taxon>Streptophyta</taxon>
        <taxon>Embryophyta</taxon>
        <taxon>Tracheophyta</taxon>
        <taxon>Spermatophyta</taxon>
        <taxon>Magnoliopsida</taxon>
        <taxon>eudicotyledons</taxon>
        <taxon>Gunneridae</taxon>
        <taxon>Pentapetalae</taxon>
        <taxon>rosids</taxon>
        <taxon>Vitales</taxon>
        <taxon>Vitaceae</taxon>
        <taxon>Viteae</taxon>
        <taxon>Vitis</taxon>
    </lineage>
</organism>
<proteinExistence type="predicted"/>